<name>A0AAD6STD5_9AGAR</name>
<dbReference type="AlphaFoldDB" id="A0AAD6STD5"/>
<evidence type="ECO:0000313" key="3">
    <source>
        <dbReference type="Proteomes" id="UP001218188"/>
    </source>
</evidence>
<dbReference type="PANTHER" id="PTHR37017">
    <property type="entry name" value="AB HYDROLASE-1 DOMAIN-CONTAINING PROTEIN-RELATED"/>
    <property type="match status" value="1"/>
</dbReference>
<accession>A0AAD6STD5</accession>
<dbReference type="Pfam" id="PF12697">
    <property type="entry name" value="Abhydrolase_6"/>
    <property type="match status" value="1"/>
</dbReference>
<organism evidence="2 3">
    <name type="scientific">Mycena alexandri</name>
    <dbReference type="NCBI Taxonomy" id="1745969"/>
    <lineage>
        <taxon>Eukaryota</taxon>
        <taxon>Fungi</taxon>
        <taxon>Dikarya</taxon>
        <taxon>Basidiomycota</taxon>
        <taxon>Agaricomycotina</taxon>
        <taxon>Agaricomycetes</taxon>
        <taxon>Agaricomycetidae</taxon>
        <taxon>Agaricales</taxon>
        <taxon>Marasmiineae</taxon>
        <taxon>Mycenaceae</taxon>
        <taxon>Mycena</taxon>
    </lineage>
</organism>
<evidence type="ECO:0000259" key="1">
    <source>
        <dbReference type="Pfam" id="PF12697"/>
    </source>
</evidence>
<dbReference type="InterPro" id="IPR052897">
    <property type="entry name" value="Sec-Metab_Biosynth_Hydrolase"/>
</dbReference>
<keyword evidence="2" id="KW-0378">Hydrolase</keyword>
<dbReference type="PANTHER" id="PTHR37017:SF11">
    <property type="entry name" value="ESTERASE_LIPASE_THIOESTERASE DOMAIN-CONTAINING PROTEIN"/>
    <property type="match status" value="1"/>
</dbReference>
<proteinExistence type="predicted"/>
<gene>
    <name evidence="2" type="ORF">C8F04DRAFT_957274</name>
</gene>
<dbReference type="SUPFAM" id="SSF53474">
    <property type="entry name" value="alpha/beta-Hydrolases"/>
    <property type="match status" value="1"/>
</dbReference>
<keyword evidence="3" id="KW-1185">Reference proteome</keyword>
<comment type="caution">
    <text evidence="2">The sequence shown here is derived from an EMBL/GenBank/DDBJ whole genome shotgun (WGS) entry which is preliminary data.</text>
</comment>
<dbReference type="Gene3D" id="3.40.50.1820">
    <property type="entry name" value="alpha/beta hydrolase"/>
    <property type="match status" value="1"/>
</dbReference>
<evidence type="ECO:0000313" key="2">
    <source>
        <dbReference type="EMBL" id="KAJ7033706.1"/>
    </source>
</evidence>
<feature type="domain" description="AB hydrolase-1" evidence="1">
    <location>
        <begin position="7"/>
        <end position="244"/>
    </location>
</feature>
<dbReference type="GO" id="GO:0016787">
    <property type="term" value="F:hydrolase activity"/>
    <property type="evidence" value="ECO:0007669"/>
    <property type="project" value="UniProtKB-KW"/>
</dbReference>
<sequence length="256" mass="27401">MSPKPTFVLVPGATHTPAHLQLLADSLEAKGYPTQIFSLPSVGALAATAPPNIDAVNLRGYLGDLINNEEKEVILFCHSYGGVPGSQSVKGLERSAREKAGEKGGIVKVIFLSAFLPLEGESVLDVVTRSEMPSGEQWLEADPASGTFKANSKTAAALYHDLPDDQAQKWVSKLEPIYGHAVPGPAAVNVCWDVDVAKVAILCKKDRAILLEGQQRMLKRAQGVRNDGWEIYELDCGHSPVVSHVGELTEILVKGG</sequence>
<dbReference type="InterPro" id="IPR000073">
    <property type="entry name" value="AB_hydrolase_1"/>
</dbReference>
<protein>
    <submittedName>
        <fullName evidence="2">Alpha/beta hydrolase fold-1</fullName>
    </submittedName>
</protein>
<reference evidence="2" key="1">
    <citation type="submission" date="2023-03" db="EMBL/GenBank/DDBJ databases">
        <title>Massive genome expansion in bonnet fungi (Mycena s.s.) driven by repeated elements and novel gene families across ecological guilds.</title>
        <authorList>
            <consortium name="Lawrence Berkeley National Laboratory"/>
            <person name="Harder C.B."/>
            <person name="Miyauchi S."/>
            <person name="Viragh M."/>
            <person name="Kuo A."/>
            <person name="Thoen E."/>
            <person name="Andreopoulos B."/>
            <person name="Lu D."/>
            <person name="Skrede I."/>
            <person name="Drula E."/>
            <person name="Henrissat B."/>
            <person name="Morin E."/>
            <person name="Kohler A."/>
            <person name="Barry K."/>
            <person name="LaButti K."/>
            <person name="Morin E."/>
            <person name="Salamov A."/>
            <person name="Lipzen A."/>
            <person name="Mereny Z."/>
            <person name="Hegedus B."/>
            <person name="Baldrian P."/>
            <person name="Stursova M."/>
            <person name="Weitz H."/>
            <person name="Taylor A."/>
            <person name="Grigoriev I.V."/>
            <person name="Nagy L.G."/>
            <person name="Martin F."/>
            <person name="Kauserud H."/>
        </authorList>
    </citation>
    <scope>NUCLEOTIDE SEQUENCE</scope>
    <source>
        <strain evidence="2">CBHHK200</strain>
    </source>
</reference>
<dbReference type="InterPro" id="IPR029058">
    <property type="entry name" value="AB_hydrolase_fold"/>
</dbReference>
<dbReference type="Proteomes" id="UP001218188">
    <property type="component" value="Unassembled WGS sequence"/>
</dbReference>
<dbReference type="EMBL" id="JARJCM010000063">
    <property type="protein sequence ID" value="KAJ7033706.1"/>
    <property type="molecule type" value="Genomic_DNA"/>
</dbReference>